<proteinExistence type="predicted"/>
<gene>
    <name evidence="2" type="ORF">Krac_9267</name>
</gene>
<dbReference type="InParanoid" id="D6TBD0"/>
<evidence type="ECO:0000259" key="1">
    <source>
        <dbReference type="Pfam" id="PF07883"/>
    </source>
</evidence>
<dbReference type="AlphaFoldDB" id="D6TBD0"/>
<keyword evidence="3" id="KW-1185">Reference proteome</keyword>
<dbReference type="eggNOG" id="COG1917">
    <property type="taxonomic scope" value="Bacteria"/>
</dbReference>
<dbReference type="PANTHER" id="PTHR43698:SF1">
    <property type="entry name" value="BLL4564 PROTEIN"/>
    <property type="match status" value="1"/>
</dbReference>
<dbReference type="OrthoDB" id="9802489at2"/>
<evidence type="ECO:0000313" key="2">
    <source>
        <dbReference type="EMBL" id="EFH87914.1"/>
    </source>
</evidence>
<dbReference type="Gene3D" id="2.60.120.10">
    <property type="entry name" value="Jelly Rolls"/>
    <property type="match status" value="1"/>
</dbReference>
<comment type="caution">
    <text evidence="2">The sequence shown here is derived from an EMBL/GenBank/DDBJ whole genome shotgun (WGS) entry which is preliminary data.</text>
</comment>
<accession>D6TBD0</accession>
<dbReference type="STRING" id="485913.Krac_9267"/>
<reference evidence="2 3" key="1">
    <citation type="journal article" date="2011" name="Stand. Genomic Sci.">
        <title>Non-contiguous finished genome sequence and contextual data of the filamentous soil bacterium Ktedonobacter racemifer type strain (SOSP1-21).</title>
        <authorList>
            <person name="Chang Y.J."/>
            <person name="Land M."/>
            <person name="Hauser L."/>
            <person name="Chertkov O."/>
            <person name="Del Rio T.G."/>
            <person name="Nolan M."/>
            <person name="Copeland A."/>
            <person name="Tice H."/>
            <person name="Cheng J.F."/>
            <person name="Lucas S."/>
            <person name="Han C."/>
            <person name="Goodwin L."/>
            <person name="Pitluck S."/>
            <person name="Ivanova N."/>
            <person name="Ovchinikova G."/>
            <person name="Pati A."/>
            <person name="Chen A."/>
            <person name="Palaniappan K."/>
            <person name="Mavromatis K."/>
            <person name="Liolios K."/>
            <person name="Brettin T."/>
            <person name="Fiebig A."/>
            <person name="Rohde M."/>
            <person name="Abt B."/>
            <person name="Goker M."/>
            <person name="Detter J.C."/>
            <person name="Woyke T."/>
            <person name="Bristow J."/>
            <person name="Eisen J.A."/>
            <person name="Markowitz V."/>
            <person name="Hugenholtz P."/>
            <person name="Kyrpides N.C."/>
            <person name="Klenk H.P."/>
            <person name="Lapidus A."/>
        </authorList>
    </citation>
    <scope>NUCLEOTIDE SEQUENCE [LARGE SCALE GENOMIC DNA]</scope>
    <source>
        <strain evidence="3">DSM 44963</strain>
    </source>
</reference>
<dbReference type="InterPro" id="IPR013096">
    <property type="entry name" value="Cupin_2"/>
</dbReference>
<evidence type="ECO:0000313" key="3">
    <source>
        <dbReference type="Proteomes" id="UP000004508"/>
    </source>
</evidence>
<dbReference type="EMBL" id="ADVG01000001">
    <property type="protein sequence ID" value="EFH87914.1"/>
    <property type="molecule type" value="Genomic_DNA"/>
</dbReference>
<organism evidence="2 3">
    <name type="scientific">Ktedonobacter racemifer DSM 44963</name>
    <dbReference type="NCBI Taxonomy" id="485913"/>
    <lineage>
        <taxon>Bacteria</taxon>
        <taxon>Bacillati</taxon>
        <taxon>Chloroflexota</taxon>
        <taxon>Ktedonobacteria</taxon>
        <taxon>Ktedonobacterales</taxon>
        <taxon>Ktedonobacteraceae</taxon>
        <taxon>Ktedonobacter</taxon>
    </lineage>
</organism>
<sequence>MYRATIDPTAAVSDPALAPYFTGPALQLLLTSPEHSSDLEVRAVFFAKGVRSRWHCHPYPQVLFVLSGVGLLGLDNTEQELKLGEVITLPAQVWHWHGASVNTEMHMLSIMHPGSIQWRES</sequence>
<dbReference type="PANTHER" id="PTHR43698">
    <property type="entry name" value="RIBD C-TERMINAL DOMAIN CONTAINING PROTEIN"/>
    <property type="match status" value="1"/>
</dbReference>
<protein>
    <submittedName>
        <fullName evidence="2">Cupin 2 conserved barrel domain protein</fullName>
    </submittedName>
</protein>
<dbReference type="Proteomes" id="UP000004508">
    <property type="component" value="Unassembled WGS sequence"/>
</dbReference>
<dbReference type="Pfam" id="PF07883">
    <property type="entry name" value="Cupin_2"/>
    <property type="match status" value="1"/>
</dbReference>
<name>D6TBD0_KTERA</name>
<dbReference type="SUPFAM" id="SSF51182">
    <property type="entry name" value="RmlC-like cupins"/>
    <property type="match status" value="1"/>
</dbReference>
<dbReference type="InterPro" id="IPR011051">
    <property type="entry name" value="RmlC_Cupin_sf"/>
</dbReference>
<dbReference type="RefSeq" id="WP_007903522.1">
    <property type="nucleotide sequence ID" value="NZ_ADVG01000001.1"/>
</dbReference>
<dbReference type="InterPro" id="IPR014710">
    <property type="entry name" value="RmlC-like_jellyroll"/>
</dbReference>
<feature type="domain" description="Cupin type-2" evidence="1">
    <location>
        <begin position="46"/>
        <end position="110"/>
    </location>
</feature>